<dbReference type="RefSeq" id="WP_009568039.1">
    <property type="nucleotide sequence ID" value="NZ_AP025160.1"/>
</dbReference>
<accession>A0A2W1KNL7</accession>
<dbReference type="AlphaFoldDB" id="A0A2W1KNL7"/>
<comment type="caution">
    <text evidence="3">The sequence shown here is derived from an EMBL/GenBank/DDBJ whole genome shotgun (WGS) entry which is preliminary data.</text>
</comment>
<feature type="domain" description="DUF4214" evidence="2">
    <location>
        <begin position="24"/>
        <end position="73"/>
    </location>
</feature>
<dbReference type="InterPro" id="IPR025282">
    <property type="entry name" value="DUF4214"/>
</dbReference>
<name>A0A2W1KNL7_ACIFR</name>
<evidence type="ECO:0000313" key="4">
    <source>
        <dbReference type="Proteomes" id="UP000248886"/>
    </source>
</evidence>
<evidence type="ECO:0000313" key="3">
    <source>
        <dbReference type="EMBL" id="PZD80951.1"/>
    </source>
</evidence>
<feature type="coiled-coil region" evidence="1">
    <location>
        <begin position="138"/>
        <end position="165"/>
    </location>
</feature>
<evidence type="ECO:0000259" key="2">
    <source>
        <dbReference type="Pfam" id="PF13946"/>
    </source>
</evidence>
<organism evidence="3 4">
    <name type="scientific">Acidithiobacillus ferrooxidans</name>
    <name type="common">Thiobacillus ferrooxidans</name>
    <dbReference type="NCBI Taxonomy" id="920"/>
    <lineage>
        <taxon>Bacteria</taxon>
        <taxon>Pseudomonadati</taxon>
        <taxon>Pseudomonadota</taxon>
        <taxon>Acidithiobacillia</taxon>
        <taxon>Acidithiobacillales</taxon>
        <taxon>Acidithiobacillaceae</taxon>
        <taxon>Acidithiobacillus</taxon>
    </lineage>
</organism>
<proteinExistence type="predicted"/>
<reference evidence="3 4" key="1">
    <citation type="submission" date="2018-06" db="EMBL/GenBank/DDBJ databases">
        <title>Draft sequence of Acidithiobacillus ferrooxidans CCM 4253.</title>
        <authorList>
            <person name="Moya-Beltran A."/>
            <person name="Castro M."/>
            <person name="Covarrubias P.C."/>
            <person name="Issotta F."/>
            <person name="Janiczek O."/>
            <person name="Mandl M."/>
            <person name="Kucera J."/>
            <person name="Quatrini R."/>
        </authorList>
    </citation>
    <scope>NUCLEOTIDE SEQUENCE [LARGE SCALE GENOMIC DNA]</scope>
    <source>
        <strain evidence="3 4">CCM 4253</strain>
    </source>
</reference>
<gene>
    <name evidence="3" type="ORF">DN052_11095</name>
</gene>
<keyword evidence="1" id="KW-0175">Coiled coil</keyword>
<dbReference type="Pfam" id="PF13946">
    <property type="entry name" value="DUF4214"/>
    <property type="match status" value="1"/>
</dbReference>
<dbReference type="Proteomes" id="UP000248886">
    <property type="component" value="Unassembled WGS sequence"/>
</dbReference>
<sequence length="213" mass="24575">MKAQSITKESHTEIDLHQILALPHEEFLPQVFCILLGRDPDPFGLLHYALRLNKKISRTQIVVEMRSSDEGIARARAAPCQELDALTRRYLLLKKLPLGRWRWHFLRRLEPRSVADNTFHWEQWATAYVQSAIITTVPKELDQRLNELQAEMERLRTDLHESGESLAPQVSPSAATPPLEQTLNPAARPFIPAHELPWTARSIYHQLLWQLSA</sequence>
<evidence type="ECO:0000256" key="1">
    <source>
        <dbReference type="SAM" id="Coils"/>
    </source>
</evidence>
<dbReference type="EMBL" id="QKQP01000005">
    <property type="protein sequence ID" value="PZD80951.1"/>
    <property type="molecule type" value="Genomic_DNA"/>
</dbReference>
<protein>
    <submittedName>
        <fullName evidence="3">DUF4214 domain-containing protein</fullName>
    </submittedName>
</protein>
<dbReference type="OrthoDB" id="9978757at2"/>